<gene>
    <name evidence="1" type="ORF">AMK68_02795</name>
</gene>
<organism evidence="1 2">
    <name type="scientific">candidate division KD3-62 bacterium DG_56</name>
    <dbReference type="NCBI Taxonomy" id="1704032"/>
    <lineage>
        <taxon>Bacteria</taxon>
        <taxon>candidate division KD3-62</taxon>
    </lineage>
</organism>
<reference evidence="1 2" key="1">
    <citation type="journal article" date="2015" name="Microbiome">
        <title>Genomic resolution of linkages in carbon, nitrogen, and sulfur cycling among widespread estuary sediment bacteria.</title>
        <authorList>
            <person name="Baker B.J."/>
            <person name="Lazar C.S."/>
            <person name="Teske A.P."/>
            <person name="Dick G.J."/>
        </authorList>
    </citation>
    <scope>NUCLEOTIDE SEQUENCE [LARGE SCALE GENOMIC DNA]</scope>
    <source>
        <strain evidence="1">DG_56</strain>
    </source>
</reference>
<comment type="caution">
    <text evidence="1">The sequence shown here is derived from an EMBL/GenBank/DDBJ whole genome shotgun (WGS) entry which is preliminary data.</text>
</comment>
<evidence type="ECO:0000313" key="2">
    <source>
        <dbReference type="Proteomes" id="UP000052020"/>
    </source>
</evidence>
<dbReference type="Proteomes" id="UP000052020">
    <property type="component" value="Unassembled WGS sequence"/>
</dbReference>
<dbReference type="EMBL" id="LIZY01000053">
    <property type="protein sequence ID" value="KPJ63939.1"/>
    <property type="molecule type" value="Genomic_DNA"/>
</dbReference>
<accession>A0A0S7XNY7</accession>
<sequence>MQLIRYHLVQWRDPVGVGLRRHDVSGGPAIAHHPSVESVGGQIATFERQMGHGALDHACTQARVFVQQHQSWLETDRVGEAGERRHHRRAQEPVGELLAQRSVRLVRGRLGLQMSVPTLQPVISFDPIAGRLHIRGEVARTRAPHLAGRDKPVAFLVKNELLASGVVSEVDVSLILPGIGLAN</sequence>
<dbReference type="AlphaFoldDB" id="A0A0S7XNY7"/>
<name>A0A0S7XNY7_9BACT</name>
<proteinExistence type="predicted"/>
<protein>
    <submittedName>
        <fullName evidence="1">Uncharacterized protein</fullName>
    </submittedName>
</protein>
<evidence type="ECO:0000313" key="1">
    <source>
        <dbReference type="EMBL" id="KPJ63939.1"/>
    </source>
</evidence>